<feature type="region of interest" description="Disordered" evidence="1">
    <location>
        <begin position="52"/>
        <end position="74"/>
    </location>
</feature>
<dbReference type="InterPro" id="IPR022603">
    <property type="entry name" value="DUF3152"/>
</dbReference>
<proteinExistence type="predicted"/>
<dbReference type="Proteomes" id="UP000182237">
    <property type="component" value="Chromosome I"/>
</dbReference>
<dbReference type="eggNOG" id="COG5479">
    <property type="taxonomic scope" value="Bacteria"/>
</dbReference>
<evidence type="ECO:0000259" key="2">
    <source>
        <dbReference type="Pfam" id="PF11350"/>
    </source>
</evidence>
<dbReference type="EMBL" id="LT629765">
    <property type="protein sequence ID" value="SDS37239.1"/>
    <property type="molecule type" value="Genomic_DNA"/>
</dbReference>
<dbReference type="STRING" id="1203190.GCA_000312345_01648"/>
<organism evidence="3 4">
    <name type="scientific">Corynebacterium timonense</name>
    <dbReference type="NCBI Taxonomy" id="441500"/>
    <lineage>
        <taxon>Bacteria</taxon>
        <taxon>Bacillati</taxon>
        <taxon>Actinomycetota</taxon>
        <taxon>Actinomycetes</taxon>
        <taxon>Mycobacteriales</taxon>
        <taxon>Corynebacteriaceae</taxon>
        <taxon>Corynebacterium</taxon>
    </lineage>
</organism>
<accession>A0A1H1RQE0</accession>
<sequence>MTPRHVPESGQSEPFLVRFAREYGWRAYAIPVLAVVTVLVLVNMVQNPGDSAVAAPPAATQEQDAHGHSHEGQAERTMIDLPESDPAIDELPPGGPFTEQGDGTYREVGAPGAAVGQGEELVVRYVVEIENGVDTTTYGGDDAFATLIDATFADPRGWTNDPRFRFERVSAADNPSLRIQLTSVGTTAERCGGDLTMEVSCRTKITGEDTVVLNESRWVRGARPFEGDLGRYRQYLINHEVGHAIGFADHEPCPADGELAPVMMQQTLSTNNAELFALDPEEVYPDSPETCLANPWPYPRPPVL</sequence>
<evidence type="ECO:0000313" key="3">
    <source>
        <dbReference type="EMBL" id="SDS37239.1"/>
    </source>
</evidence>
<evidence type="ECO:0000256" key="1">
    <source>
        <dbReference type="SAM" id="MobiDB-lite"/>
    </source>
</evidence>
<gene>
    <name evidence="3" type="ORF">SAMN04488539_1545</name>
</gene>
<feature type="compositionally biased region" description="Basic and acidic residues" evidence="1">
    <location>
        <begin position="63"/>
        <end position="74"/>
    </location>
</feature>
<dbReference type="Pfam" id="PF11350">
    <property type="entry name" value="DUF3152"/>
    <property type="match status" value="1"/>
</dbReference>
<dbReference type="AlphaFoldDB" id="A0A1H1RQE0"/>
<keyword evidence="4" id="KW-1185">Reference proteome</keyword>
<dbReference type="RefSeq" id="WP_019194456.1">
    <property type="nucleotide sequence ID" value="NZ_LT629765.1"/>
</dbReference>
<dbReference type="OrthoDB" id="9779865at2"/>
<evidence type="ECO:0000313" key="4">
    <source>
        <dbReference type="Proteomes" id="UP000182237"/>
    </source>
</evidence>
<dbReference type="SUPFAM" id="SSF55486">
    <property type="entry name" value="Metalloproteases ('zincins'), catalytic domain"/>
    <property type="match status" value="1"/>
</dbReference>
<reference evidence="3 4" key="1">
    <citation type="submission" date="2016-10" db="EMBL/GenBank/DDBJ databases">
        <authorList>
            <person name="de Groot N.N."/>
        </authorList>
    </citation>
    <scope>NUCLEOTIDE SEQUENCE [LARGE SCALE GENOMIC DNA]</scope>
    <source>
        <strain evidence="3 4">DSM 45434</strain>
    </source>
</reference>
<feature type="domain" description="DUF3152" evidence="2">
    <location>
        <begin position="91"/>
        <end position="299"/>
    </location>
</feature>
<protein>
    <recommendedName>
        <fullName evidence="2">DUF3152 domain-containing protein</fullName>
    </recommendedName>
</protein>
<name>A0A1H1RQE0_9CORY</name>